<organism evidence="3 4">
    <name type="scientific">Trametes cubensis</name>
    <dbReference type="NCBI Taxonomy" id="1111947"/>
    <lineage>
        <taxon>Eukaryota</taxon>
        <taxon>Fungi</taxon>
        <taxon>Dikarya</taxon>
        <taxon>Basidiomycota</taxon>
        <taxon>Agaricomycotina</taxon>
        <taxon>Agaricomycetes</taxon>
        <taxon>Polyporales</taxon>
        <taxon>Polyporaceae</taxon>
        <taxon>Trametes</taxon>
    </lineage>
</organism>
<dbReference type="Pfam" id="PF24845">
    <property type="entry name" value="DUF7721"/>
    <property type="match status" value="1"/>
</dbReference>
<feature type="region of interest" description="Disordered" evidence="1">
    <location>
        <begin position="8"/>
        <end position="43"/>
    </location>
</feature>
<accession>A0AAD7TZX1</accession>
<evidence type="ECO:0000256" key="1">
    <source>
        <dbReference type="SAM" id="MobiDB-lite"/>
    </source>
</evidence>
<feature type="region of interest" description="Disordered" evidence="1">
    <location>
        <begin position="98"/>
        <end position="122"/>
    </location>
</feature>
<dbReference type="EMBL" id="JAPEVG010000062">
    <property type="protein sequence ID" value="KAJ8488513.1"/>
    <property type="molecule type" value="Genomic_DNA"/>
</dbReference>
<dbReference type="PANTHER" id="PTHR39477">
    <property type="entry name" value="CHROMOSOME 8, WHOLE GENOME SHOTGUN SEQUENCE"/>
    <property type="match status" value="1"/>
</dbReference>
<evidence type="ECO:0000313" key="3">
    <source>
        <dbReference type="EMBL" id="KAJ8488513.1"/>
    </source>
</evidence>
<keyword evidence="4" id="KW-1185">Reference proteome</keyword>
<name>A0AAD7TZX1_9APHY</name>
<proteinExistence type="predicted"/>
<protein>
    <recommendedName>
        <fullName evidence="2">DUF7721 domain-containing protein</fullName>
    </recommendedName>
</protein>
<sequence length="221" mass="23151">MDSFMNLAKQGMDAYQRSQSDVSKTGGHEYNAPHSSSDYNRPQFDDDEVVRTASREGSGDHSLFSSALSFIKQNKVHMDSIHFYLTEVLIATAVPQDEHEQPIDEEGVQHAHRKAYEEGSASSLSAGSLGSAAAMQVLKQFTSGGNGGGTQSQLISLAMAEASKLFDQSGGASSGNKQDAVNGAAMTVMKLVVQSKFSGGAMGGSNSGGLGGLMGLASKFM</sequence>
<gene>
    <name evidence="3" type="ORF">ONZ51_g3520</name>
</gene>
<reference evidence="3" key="1">
    <citation type="submission" date="2022-11" db="EMBL/GenBank/DDBJ databases">
        <title>Genome Sequence of Cubamyces cubensis.</title>
        <authorList>
            <person name="Buettner E."/>
        </authorList>
    </citation>
    <scope>NUCLEOTIDE SEQUENCE</scope>
    <source>
        <strain evidence="3">MPL-01</strain>
    </source>
</reference>
<feature type="domain" description="DUF7721" evidence="2">
    <location>
        <begin position="96"/>
        <end position="145"/>
    </location>
</feature>
<evidence type="ECO:0000259" key="2">
    <source>
        <dbReference type="Pfam" id="PF24845"/>
    </source>
</evidence>
<evidence type="ECO:0000313" key="4">
    <source>
        <dbReference type="Proteomes" id="UP001215151"/>
    </source>
</evidence>
<dbReference type="InterPro" id="IPR056138">
    <property type="entry name" value="DUF7721"/>
</dbReference>
<dbReference type="AlphaFoldDB" id="A0AAD7TZX1"/>
<dbReference type="Proteomes" id="UP001215151">
    <property type="component" value="Unassembled WGS sequence"/>
</dbReference>
<comment type="caution">
    <text evidence="3">The sequence shown here is derived from an EMBL/GenBank/DDBJ whole genome shotgun (WGS) entry which is preliminary data.</text>
</comment>
<dbReference type="PANTHER" id="PTHR39477:SF1">
    <property type="entry name" value="BETA-FLANKING PROTEIN"/>
    <property type="match status" value="1"/>
</dbReference>